<proteinExistence type="predicted"/>
<organism evidence="1 2">
    <name type="scientific">Rickenella mellea</name>
    <dbReference type="NCBI Taxonomy" id="50990"/>
    <lineage>
        <taxon>Eukaryota</taxon>
        <taxon>Fungi</taxon>
        <taxon>Dikarya</taxon>
        <taxon>Basidiomycota</taxon>
        <taxon>Agaricomycotina</taxon>
        <taxon>Agaricomycetes</taxon>
        <taxon>Hymenochaetales</taxon>
        <taxon>Rickenellaceae</taxon>
        <taxon>Rickenella</taxon>
    </lineage>
</organism>
<gene>
    <name evidence="1" type="ORF">BD410DRAFT_390641</name>
</gene>
<evidence type="ECO:0000313" key="2">
    <source>
        <dbReference type="Proteomes" id="UP000294933"/>
    </source>
</evidence>
<dbReference type="VEuPathDB" id="FungiDB:BD410DRAFT_390641"/>
<dbReference type="Proteomes" id="UP000294933">
    <property type="component" value="Unassembled WGS sequence"/>
</dbReference>
<dbReference type="SUPFAM" id="SSF52047">
    <property type="entry name" value="RNI-like"/>
    <property type="match status" value="1"/>
</dbReference>
<accession>A0A4Y7PYG8</accession>
<keyword evidence="2" id="KW-1185">Reference proteome</keyword>
<evidence type="ECO:0000313" key="1">
    <source>
        <dbReference type="EMBL" id="TDL20058.1"/>
    </source>
</evidence>
<dbReference type="EMBL" id="ML170191">
    <property type="protein sequence ID" value="TDL20058.1"/>
    <property type="molecule type" value="Genomic_DNA"/>
</dbReference>
<evidence type="ECO:0008006" key="3">
    <source>
        <dbReference type="Google" id="ProtNLM"/>
    </source>
</evidence>
<protein>
    <recommendedName>
        <fullName evidence="3">F-box domain-containing protein</fullName>
    </recommendedName>
</protein>
<dbReference type="Gene3D" id="3.80.10.10">
    <property type="entry name" value="Ribonuclease Inhibitor"/>
    <property type="match status" value="1"/>
</dbReference>
<dbReference type="AlphaFoldDB" id="A0A4Y7PYG8"/>
<reference evidence="1 2" key="1">
    <citation type="submission" date="2018-06" db="EMBL/GenBank/DDBJ databases">
        <title>A transcriptomic atlas of mushroom development highlights an independent origin of complex multicellularity.</title>
        <authorList>
            <consortium name="DOE Joint Genome Institute"/>
            <person name="Krizsan K."/>
            <person name="Almasi E."/>
            <person name="Merenyi Z."/>
            <person name="Sahu N."/>
            <person name="Viragh M."/>
            <person name="Koszo T."/>
            <person name="Mondo S."/>
            <person name="Kiss B."/>
            <person name="Balint B."/>
            <person name="Kues U."/>
            <person name="Barry K."/>
            <person name="Hegedus J.C."/>
            <person name="Henrissat B."/>
            <person name="Johnson J."/>
            <person name="Lipzen A."/>
            <person name="Ohm R."/>
            <person name="Nagy I."/>
            <person name="Pangilinan J."/>
            <person name="Yan J."/>
            <person name="Xiong Y."/>
            <person name="Grigoriev I.V."/>
            <person name="Hibbett D.S."/>
            <person name="Nagy L.G."/>
        </authorList>
    </citation>
    <scope>NUCLEOTIDE SEQUENCE [LARGE SCALE GENOMIC DNA]</scope>
    <source>
        <strain evidence="1 2">SZMC22713</strain>
    </source>
</reference>
<name>A0A4Y7PYG8_9AGAM</name>
<dbReference type="InterPro" id="IPR032675">
    <property type="entry name" value="LRR_dom_sf"/>
</dbReference>
<sequence>MDETMDSPAISALVKNGYRWKNVSIWFPENSWGASKLTLATKFPLLERLDLYHVKFPMDTNIDAPKLFFLSLCSSRTTLSNENNLREIEINDYRGSMTHYDCLSMFRRCLALEKATIYMLYESHCHRDSDRSMVTPTALRHLRIRSGFKNLQLILDNMTAPALKRLELLTEHNFGAVSLHNLLPFIKRSKCALVSLLLDGHYSGFDALLNCLERQPHLEQLSVVDPCLNGELMNHLVKPSLGHTSHFYICPKLTMLAFTPGHVQNPTQIKSLVEVISSRNQNTTGGLRTIVVRQMNMAKATELDMGKELRETPEMAEYMKKGLKVETSWPCN</sequence>